<dbReference type="InterPro" id="IPR018060">
    <property type="entry name" value="HTH_AraC"/>
</dbReference>
<evidence type="ECO:0000256" key="3">
    <source>
        <dbReference type="ARBA" id="ARBA00023163"/>
    </source>
</evidence>
<keyword evidence="2" id="KW-0238">DNA-binding</keyword>
<dbReference type="SMART" id="SM00342">
    <property type="entry name" value="HTH_ARAC"/>
    <property type="match status" value="1"/>
</dbReference>
<dbReference type="InterPro" id="IPR018062">
    <property type="entry name" value="HTH_AraC-typ_CS"/>
</dbReference>
<dbReference type="GO" id="GO:0003700">
    <property type="term" value="F:DNA-binding transcription factor activity"/>
    <property type="evidence" value="ECO:0007669"/>
    <property type="project" value="InterPro"/>
</dbReference>
<keyword evidence="3" id="KW-0804">Transcription</keyword>
<proteinExistence type="predicted"/>
<dbReference type="Proteomes" id="UP001198200">
    <property type="component" value="Unassembled WGS sequence"/>
</dbReference>
<dbReference type="InterPro" id="IPR037923">
    <property type="entry name" value="HTH-like"/>
</dbReference>
<dbReference type="RefSeq" id="WP_308731492.1">
    <property type="nucleotide sequence ID" value="NZ_JAJEQN010000010.1"/>
</dbReference>
<sequence>MYYTKGVFGVLNLESLPDEPMVLLDGGIESRYKEEYFFDNSCRSNYHGYLFQYTLSGCGAYESNGKTIFLTPGTAFFAAIPEKSCYYLPEKTDEPWEFLYLHFDGSAVFPFFEKLTQHCGGIISIDAQTSCIQKALALHTRMISGGHLQPYEGGEFLYGFLCGLLRHVLHPAAFHTESTASQAALLMEKEFATIGGIDEVAKRLHISSEHLSRSFHSEWGIAPVQYLNRMRIQSAMNDLLGSTDTIEVIAVKNGFANGNYFAKVFRRYTKMTPGEYRCKKTGQIRTLSV</sequence>
<name>A0AAE3JCV4_9FIRM</name>
<accession>A0AAE3JCV4</accession>
<dbReference type="Gene3D" id="2.60.120.280">
    <property type="entry name" value="Regulatory protein AraC"/>
    <property type="match status" value="1"/>
</dbReference>
<organism evidence="5 6">
    <name type="scientific">Anthropogastromicrobium aceti</name>
    <dbReference type="NCBI Taxonomy" id="2981768"/>
    <lineage>
        <taxon>Bacteria</taxon>
        <taxon>Bacillati</taxon>
        <taxon>Bacillota</taxon>
        <taxon>Clostridia</taxon>
        <taxon>Lachnospirales</taxon>
        <taxon>Lachnospiraceae</taxon>
        <taxon>Anthropogastromicrobium</taxon>
    </lineage>
</organism>
<dbReference type="PROSITE" id="PS01124">
    <property type="entry name" value="HTH_ARAC_FAMILY_2"/>
    <property type="match status" value="1"/>
</dbReference>
<dbReference type="PANTHER" id="PTHR43280:SF2">
    <property type="entry name" value="HTH-TYPE TRANSCRIPTIONAL REGULATOR EXSA"/>
    <property type="match status" value="1"/>
</dbReference>
<keyword evidence="6" id="KW-1185">Reference proteome</keyword>
<dbReference type="Gene3D" id="1.10.10.60">
    <property type="entry name" value="Homeodomain-like"/>
    <property type="match status" value="2"/>
</dbReference>
<dbReference type="Pfam" id="PF02311">
    <property type="entry name" value="AraC_binding"/>
    <property type="match status" value="1"/>
</dbReference>
<evidence type="ECO:0000313" key="5">
    <source>
        <dbReference type="EMBL" id="MCC2221157.1"/>
    </source>
</evidence>
<gene>
    <name evidence="5" type="ORF">LKD48_05775</name>
</gene>
<protein>
    <submittedName>
        <fullName evidence="5">AraC family transcriptional regulator</fullName>
    </submittedName>
</protein>
<evidence type="ECO:0000259" key="4">
    <source>
        <dbReference type="PROSITE" id="PS01124"/>
    </source>
</evidence>
<dbReference type="PANTHER" id="PTHR43280">
    <property type="entry name" value="ARAC-FAMILY TRANSCRIPTIONAL REGULATOR"/>
    <property type="match status" value="1"/>
</dbReference>
<reference evidence="5 6" key="1">
    <citation type="submission" date="2021-10" db="EMBL/GenBank/DDBJ databases">
        <title>Anaerobic single-cell dispensing facilitates the cultivation of human gut bacteria.</title>
        <authorList>
            <person name="Afrizal A."/>
        </authorList>
    </citation>
    <scope>NUCLEOTIDE SEQUENCE [LARGE SCALE GENOMIC DNA]</scope>
    <source>
        <strain evidence="5 6">CLA-AA-H224</strain>
    </source>
</reference>
<dbReference type="EMBL" id="JAJEQN010000010">
    <property type="protein sequence ID" value="MCC2221157.1"/>
    <property type="molecule type" value="Genomic_DNA"/>
</dbReference>
<dbReference type="PROSITE" id="PS00041">
    <property type="entry name" value="HTH_ARAC_FAMILY_1"/>
    <property type="match status" value="1"/>
</dbReference>
<feature type="domain" description="HTH araC/xylS-type" evidence="4">
    <location>
        <begin position="181"/>
        <end position="279"/>
    </location>
</feature>
<keyword evidence="1" id="KW-0805">Transcription regulation</keyword>
<dbReference type="AlphaFoldDB" id="A0AAE3JCV4"/>
<evidence type="ECO:0000256" key="1">
    <source>
        <dbReference type="ARBA" id="ARBA00023015"/>
    </source>
</evidence>
<dbReference type="Pfam" id="PF12833">
    <property type="entry name" value="HTH_18"/>
    <property type="match status" value="1"/>
</dbReference>
<dbReference type="GO" id="GO:0043565">
    <property type="term" value="F:sequence-specific DNA binding"/>
    <property type="evidence" value="ECO:0007669"/>
    <property type="project" value="InterPro"/>
</dbReference>
<evidence type="ECO:0000313" key="6">
    <source>
        <dbReference type="Proteomes" id="UP001198200"/>
    </source>
</evidence>
<comment type="caution">
    <text evidence="5">The sequence shown here is derived from an EMBL/GenBank/DDBJ whole genome shotgun (WGS) entry which is preliminary data.</text>
</comment>
<dbReference type="SUPFAM" id="SSF46689">
    <property type="entry name" value="Homeodomain-like"/>
    <property type="match status" value="1"/>
</dbReference>
<dbReference type="SUPFAM" id="SSF51215">
    <property type="entry name" value="Regulatory protein AraC"/>
    <property type="match status" value="1"/>
</dbReference>
<dbReference type="InterPro" id="IPR003313">
    <property type="entry name" value="AraC-bd"/>
</dbReference>
<evidence type="ECO:0000256" key="2">
    <source>
        <dbReference type="ARBA" id="ARBA00023125"/>
    </source>
</evidence>
<dbReference type="InterPro" id="IPR009057">
    <property type="entry name" value="Homeodomain-like_sf"/>
</dbReference>